<dbReference type="PANTHER" id="PTHR23355:SF42">
    <property type="entry name" value="RIBONUCLEASE II, CHLOROPLASTIC_MITOCHONDRIAL"/>
    <property type="match status" value="1"/>
</dbReference>
<dbReference type="InterPro" id="IPR012340">
    <property type="entry name" value="NA-bd_OB-fold"/>
</dbReference>
<comment type="caution">
    <text evidence="2">The sequence shown here is derived from an EMBL/GenBank/DDBJ whole genome shotgun (WGS) entry which is preliminary data.</text>
</comment>
<accession>A0A4S3K6T7</accession>
<evidence type="ECO:0000313" key="3">
    <source>
        <dbReference type="Proteomes" id="UP000306317"/>
    </source>
</evidence>
<reference evidence="2 3" key="1">
    <citation type="submission" date="2017-02" db="EMBL/GenBank/DDBJ databases">
        <title>Whole genome sequencing of Rhodanobacter lindaniclasticus DSM 17932.</title>
        <authorList>
            <person name="Kumar S."/>
            <person name="Patil P."/>
            <person name="Patil P.B."/>
        </authorList>
    </citation>
    <scope>NUCLEOTIDE SEQUENCE [LARGE SCALE GENOMIC DNA]</scope>
    <source>
        <strain evidence="2 3">DSM 17932</strain>
    </source>
</reference>
<dbReference type="Proteomes" id="UP000306317">
    <property type="component" value="Unassembled WGS sequence"/>
</dbReference>
<dbReference type="InterPro" id="IPR050180">
    <property type="entry name" value="RNR_Ribonuclease"/>
</dbReference>
<dbReference type="InterPro" id="IPR001900">
    <property type="entry name" value="RNase_II/R"/>
</dbReference>
<dbReference type="SUPFAM" id="SSF50249">
    <property type="entry name" value="Nucleic acid-binding proteins"/>
    <property type="match status" value="1"/>
</dbReference>
<dbReference type="Pfam" id="PF18614">
    <property type="entry name" value="RNase_II_C_S1"/>
    <property type="match status" value="1"/>
</dbReference>
<evidence type="ECO:0000259" key="1">
    <source>
        <dbReference type="SMART" id="SM00955"/>
    </source>
</evidence>
<organism evidence="2 3">
    <name type="scientific">Rhodanobacter lindaniclasticus</name>
    <dbReference type="NCBI Taxonomy" id="75310"/>
    <lineage>
        <taxon>Bacteria</taxon>
        <taxon>Pseudomonadati</taxon>
        <taxon>Pseudomonadota</taxon>
        <taxon>Gammaproteobacteria</taxon>
        <taxon>Lysobacterales</taxon>
        <taxon>Rhodanobacteraceae</taxon>
        <taxon>Rhodanobacter</taxon>
    </lineage>
</organism>
<feature type="domain" description="RNB" evidence="1">
    <location>
        <begin position="53"/>
        <end position="370"/>
    </location>
</feature>
<dbReference type="GO" id="GO:0000932">
    <property type="term" value="C:P-body"/>
    <property type="evidence" value="ECO:0007669"/>
    <property type="project" value="TreeGrafter"/>
</dbReference>
<protein>
    <submittedName>
        <fullName evidence="2">Ribonuclease II</fullName>
    </submittedName>
</protein>
<dbReference type="PANTHER" id="PTHR23355">
    <property type="entry name" value="RIBONUCLEASE"/>
    <property type="match status" value="1"/>
</dbReference>
<dbReference type="GO" id="GO:0006402">
    <property type="term" value="P:mRNA catabolic process"/>
    <property type="evidence" value="ECO:0007669"/>
    <property type="project" value="TreeGrafter"/>
</dbReference>
<dbReference type="SMART" id="SM00955">
    <property type="entry name" value="RNB"/>
    <property type="match status" value="1"/>
</dbReference>
<dbReference type="OrthoDB" id="5800376at2"/>
<dbReference type="Pfam" id="PF00773">
    <property type="entry name" value="RNB"/>
    <property type="match status" value="1"/>
</dbReference>
<dbReference type="GO" id="GO:0000175">
    <property type="term" value="F:3'-5'-RNA exonuclease activity"/>
    <property type="evidence" value="ECO:0007669"/>
    <property type="project" value="TreeGrafter"/>
</dbReference>
<keyword evidence="3" id="KW-1185">Reference proteome</keyword>
<evidence type="ECO:0000313" key="2">
    <source>
        <dbReference type="EMBL" id="THD03893.1"/>
    </source>
</evidence>
<dbReference type="GO" id="GO:0003723">
    <property type="term" value="F:RNA binding"/>
    <property type="evidence" value="ECO:0007669"/>
    <property type="project" value="InterPro"/>
</dbReference>
<proteinExistence type="predicted"/>
<dbReference type="EMBL" id="MWIO01000084">
    <property type="protein sequence ID" value="THD03893.1"/>
    <property type="molecule type" value="Genomic_DNA"/>
</dbReference>
<dbReference type="InterPro" id="IPR040596">
    <property type="entry name" value="RNase_II_C_S1"/>
</dbReference>
<gene>
    <name evidence="2" type="ORF">B1991_18005</name>
</gene>
<name>A0A4S3K6T7_9GAMM</name>
<dbReference type="AlphaFoldDB" id="A0A4S3K6T7"/>
<sequence length="479" mass="51074">MTTTRRICLQPAGNAVLAQGMAEIRQQMDLPTAFPAEVEAAAAAAAANPRLPALDRTELPLVTIDPPGSMDLDQAMHVQAQGEGYCVHYAIADVAAFVQAGDPVDLEAHRRGETLYGADSKIPLHPKVLSEGAASLLPDQVRPALLWTVELDPAGHIAAIDVRRALVRSRARLDYAGVQQAIDAGSDDPMWAVLRRIGELREQRERERGGVSLPLPEQEIDVVDGHWTLAFRARLPIESWNEQISLLVGMAAAQLMVQAKVGLLRTLPPPDPHAIARLHVTARVLGIGWPPGLDYPGFIRSLDPTNDVHVAMLTACTTVLRGAGYAAFDGTLPAQPMHSALAAQYTHATAPLRRLVDRYTGEVCLALCAKQPVPTWALAALPGLPDTMQASGHRAGQYESAVLNLAEAAALAPRLGEVFDGAIVEVAHGDPARGRVIVRDPAVEASVSASGNLTLGADVRVSLVEADPVRRVTRFELAG</sequence>